<dbReference type="GO" id="GO:0005886">
    <property type="term" value="C:plasma membrane"/>
    <property type="evidence" value="ECO:0007669"/>
    <property type="project" value="UniProtKB-SubCell"/>
</dbReference>
<evidence type="ECO:0000256" key="4">
    <source>
        <dbReference type="ARBA" id="ARBA00022475"/>
    </source>
</evidence>
<feature type="transmembrane region" description="Helical" evidence="9">
    <location>
        <begin position="12"/>
        <end position="31"/>
    </location>
</feature>
<reference evidence="10" key="2">
    <citation type="submission" date="2020-09" db="EMBL/GenBank/DDBJ databases">
        <authorList>
            <person name="Sun Q."/>
            <person name="Zhou Y."/>
        </authorList>
    </citation>
    <scope>NUCLEOTIDE SEQUENCE</scope>
    <source>
        <strain evidence="10">CGMCC 4.7430</strain>
    </source>
</reference>
<evidence type="ECO:0000256" key="6">
    <source>
        <dbReference type="ARBA" id="ARBA00022989"/>
    </source>
</evidence>
<evidence type="ECO:0000256" key="2">
    <source>
        <dbReference type="ARBA" id="ARBA00010692"/>
    </source>
</evidence>
<evidence type="ECO:0000313" key="11">
    <source>
        <dbReference type="Proteomes" id="UP000660745"/>
    </source>
</evidence>
<comment type="similarity">
    <text evidence="2 8">Belongs to the BioY family.</text>
</comment>
<keyword evidence="5 9" id="KW-0812">Transmembrane</keyword>
<evidence type="ECO:0000313" key="10">
    <source>
        <dbReference type="EMBL" id="GGP10962.1"/>
    </source>
</evidence>
<evidence type="ECO:0000256" key="9">
    <source>
        <dbReference type="SAM" id="Phobius"/>
    </source>
</evidence>
<dbReference type="AlphaFoldDB" id="A0A918A7Y3"/>
<keyword evidence="6 9" id="KW-1133">Transmembrane helix</keyword>
<dbReference type="Pfam" id="PF02632">
    <property type="entry name" value="BioY"/>
    <property type="match status" value="1"/>
</dbReference>
<dbReference type="PANTHER" id="PTHR34295">
    <property type="entry name" value="BIOTIN TRANSPORTER BIOY"/>
    <property type="match status" value="1"/>
</dbReference>
<reference evidence="10" key="1">
    <citation type="journal article" date="2014" name="Int. J. Syst. Evol. Microbiol.">
        <title>Complete genome sequence of Corynebacterium casei LMG S-19264T (=DSM 44701T), isolated from a smear-ripened cheese.</title>
        <authorList>
            <consortium name="US DOE Joint Genome Institute (JGI-PGF)"/>
            <person name="Walter F."/>
            <person name="Albersmeier A."/>
            <person name="Kalinowski J."/>
            <person name="Ruckert C."/>
        </authorList>
    </citation>
    <scope>NUCLEOTIDE SEQUENCE</scope>
    <source>
        <strain evidence="10">CGMCC 4.7430</strain>
    </source>
</reference>
<proteinExistence type="inferred from homology"/>
<dbReference type="PIRSF" id="PIRSF016661">
    <property type="entry name" value="BioY"/>
    <property type="match status" value="1"/>
</dbReference>
<feature type="transmembrane region" description="Helical" evidence="9">
    <location>
        <begin position="84"/>
        <end position="109"/>
    </location>
</feature>
<dbReference type="PANTHER" id="PTHR34295:SF4">
    <property type="entry name" value="BIOTIN TRANSPORTER BIOY-RELATED"/>
    <property type="match status" value="1"/>
</dbReference>
<dbReference type="RefSeq" id="WP_189141382.1">
    <property type="nucleotide sequence ID" value="NZ_BMNK01000009.1"/>
</dbReference>
<feature type="transmembrane region" description="Helical" evidence="9">
    <location>
        <begin position="121"/>
        <end position="144"/>
    </location>
</feature>
<feature type="transmembrane region" description="Helical" evidence="9">
    <location>
        <begin position="61"/>
        <end position="78"/>
    </location>
</feature>
<organism evidence="10 11">
    <name type="scientific">Nonomuraea glycinis</name>
    <dbReference type="NCBI Taxonomy" id="2047744"/>
    <lineage>
        <taxon>Bacteria</taxon>
        <taxon>Bacillati</taxon>
        <taxon>Actinomycetota</taxon>
        <taxon>Actinomycetes</taxon>
        <taxon>Streptosporangiales</taxon>
        <taxon>Streptosporangiaceae</taxon>
        <taxon>Nonomuraea</taxon>
    </lineage>
</organism>
<evidence type="ECO:0000256" key="8">
    <source>
        <dbReference type="PIRNR" id="PIRNR016661"/>
    </source>
</evidence>
<gene>
    <name evidence="10" type="primary">bioY</name>
    <name evidence="10" type="ORF">GCM10012278_52710</name>
</gene>
<comment type="subcellular location">
    <subcellularLocation>
        <location evidence="1 8">Cell membrane</location>
        <topology evidence="1 8">Multi-pass membrane protein</topology>
    </subcellularLocation>
</comment>
<protein>
    <recommendedName>
        <fullName evidence="8">Biotin transporter</fullName>
    </recommendedName>
</protein>
<evidence type="ECO:0000256" key="5">
    <source>
        <dbReference type="ARBA" id="ARBA00022692"/>
    </source>
</evidence>
<evidence type="ECO:0000256" key="1">
    <source>
        <dbReference type="ARBA" id="ARBA00004651"/>
    </source>
</evidence>
<accession>A0A918A7Y3</accession>
<comment type="caution">
    <text evidence="10">The sequence shown here is derived from an EMBL/GenBank/DDBJ whole genome shotgun (WGS) entry which is preliminary data.</text>
</comment>
<evidence type="ECO:0000256" key="7">
    <source>
        <dbReference type="ARBA" id="ARBA00023136"/>
    </source>
</evidence>
<dbReference type="EMBL" id="BMNK01000009">
    <property type="protein sequence ID" value="GGP10962.1"/>
    <property type="molecule type" value="Genomic_DNA"/>
</dbReference>
<keyword evidence="4 8" id="KW-1003">Cell membrane</keyword>
<sequence length="199" mass="20214">MHQFRVLRTYDVARVAVFAALIAALGLPGALNVFGSAVPITLQTLGVMLAGAILGSWRGALAVAVLLALVAVGLPLLAGGRGGLGAFALPSVGFLLGWLPGAALTGWIVERGGHSPSFVRLLVACLAGGIGAVYLVGVPMWAVVGGITLGQAALQTAFFLPGDLAKAVLATIVARGTQRAYPDAVPAVHYDRLRAGKED</sequence>
<dbReference type="Proteomes" id="UP000660745">
    <property type="component" value="Unassembled WGS sequence"/>
</dbReference>
<keyword evidence="7 8" id="KW-0472">Membrane</keyword>
<dbReference type="Gene3D" id="1.10.1760.20">
    <property type="match status" value="1"/>
</dbReference>
<keyword evidence="3 8" id="KW-0813">Transport</keyword>
<dbReference type="InterPro" id="IPR003784">
    <property type="entry name" value="BioY"/>
</dbReference>
<evidence type="ECO:0000256" key="3">
    <source>
        <dbReference type="ARBA" id="ARBA00022448"/>
    </source>
</evidence>
<keyword evidence="11" id="KW-1185">Reference proteome</keyword>
<dbReference type="GO" id="GO:0015225">
    <property type="term" value="F:biotin transmembrane transporter activity"/>
    <property type="evidence" value="ECO:0007669"/>
    <property type="project" value="UniProtKB-UniRule"/>
</dbReference>
<name>A0A918A7Y3_9ACTN</name>